<dbReference type="EMBL" id="JFZT01000044">
    <property type="protein sequence ID" value="EZQ04792.1"/>
    <property type="molecule type" value="Genomic_DNA"/>
</dbReference>
<keyword evidence="4" id="KW-1185">Reference proteome</keyword>
<evidence type="ECO:0000259" key="2">
    <source>
        <dbReference type="Pfam" id="PF12804"/>
    </source>
</evidence>
<keyword evidence="1" id="KW-0808">Transferase</keyword>
<dbReference type="PANTHER" id="PTHR19136:SF86">
    <property type="entry name" value="ADENOSYLCOBINAMIDE-PHOSPHATE GUANYLYLTRANSFERASE"/>
    <property type="match status" value="1"/>
</dbReference>
<dbReference type="InterPro" id="IPR029044">
    <property type="entry name" value="Nucleotide-diphossugar_trans"/>
</dbReference>
<dbReference type="SUPFAM" id="SSF53448">
    <property type="entry name" value="Nucleotide-diphospho-sugar transferases"/>
    <property type="match status" value="1"/>
</dbReference>
<reference evidence="3 4" key="1">
    <citation type="submission" date="2014-03" db="EMBL/GenBank/DDBJ databases">
        <title>Draft genome sequence of the novel thermoacidophilic archaea Acidianus copahuensis ALE1 strain, isolated from Copahue volcanic area in Neuquen Argentina.</title>
        <authorList>
            <person name="Urbieta M.S."/>
            <person name="Rascovan N."/>
            <person name="Castro C."/>
            <person name="Revale S."/>
            <person name="Giaveno M.A."/>
            <person name="Vazquez M.P."/>
            <person name="Donati E.R."/>
        </authorList>
    </citation>
    <scope>NUCLEOTIDE SEQUENCE [LARGE SCALE GENOMIC DNA]</scope>
    <source>
        <strain evidence="3 4">ALE1</strain>
    </source>
</reference>
<organism evidence="3 4">
    <name type="scientific">Candidatus Acidianus copahuensis</name>
    <dbReference type="NCBI Taxonomy" id="1160895"/>
    <lineage>
        <taxon>Archaea</taxon>
        <taxon>Thermoproteota</taxon>
        <taxon>Thermoprotei</taxon>
        <taxon>Sulfolobales</taxon>
        <taxon>Sulfolobaceae</taxon>
        <taxon>Acidianus</taxon>
    </lineage>
</organism>
<sequence>MKAIIMAGGKGTRLSPMKPFLEVCGKPMIQRVYDIAHKFAETVFIATVPSNPVYIEIVKTFNNVILTSGKGYEFDVIEAINRVGFPVLVFPSDTPFIPDRAIYTLLACQRDICTLFSRGKYVGISFWRKFGDDYEDVAIDYEISNVNTKEDLEKINKSCI</sequence>
<accession>A0A031LL79</accession>
<gene>
    <name evidence="3" type="ORF">CM19_07335</name>
</gene>
<dbReference type="InterPro" id="IPR025877">
    <property type="entry name" value="MobA-like_NTP_Trfase"/>
</dbReference>
<name>A0A031LL79_9CREN</name>
<dbReference type="AlphaFoldDB" id="A0A031LL79"/>
<dbReference type="PANTHER" id="PTHR19136">
    <property type="entry name" value="MOLYBDENUM COFACTOR GUANYLYLTRANSFERASE"/>
    <property type="match status" value="1"/>
</dbReference>
<dbReference type="Gene3D" id="3.90.550.10">
    <property type="entry name" value="Spore Coat Polysaccharide Biosynthesis Protein SpsA, Chain A"/>
    <property type="match status" value="1"/>
</dbReference>
<evidence type="ECO:0000256" key="1">
    <source>
        <dbReference type="ARBA" id="ARBA00022679"/>
    </source>
</evidence>
<evidence type="ECO:0000313" key="3">
    <source>
        <dbReference type="EMBL" id="EZQ04792.1"/>
    </source>
</evidence>
<evidence type="ECO:0000313" key="4">
    <source>
        <dbReference type="Proteomes" id="UP000024332"/>
    </source>
</evidence>
<protein>
    <recommendedName>
        <fullName evidence="2">MobA-like NTP transferase domain-containing protein</fullName>
    </recommendedName>
</protein>
<dbReference type="STRING" id="1160895.CM19_07335"/>
<dbReference type="GO" id="GO:0016779">
    <property type="term" value="F:nucleotidyltransferase activity"/>
    <property type="evidence" value="ECO:0007669"/>
    <property type="project" value="UniProtKB-ARBA"/>
</dbReference>
<feature type="domain" description="MobA-like NTP transferase" evidence="2">
    <location>
        <begin position="3"/>
        <end position="120"/>
    </location>
</feature>
<dbReference type="Pfam" id="PF12804">
    <property type="entry name" value="NTP_transf_3"/>
    <property type="match status" value="1"/>
</dbReference>
<dbReference type="Proteomes" id="UP000024332">
    <property type="component" value="Unassembled WGS sequence"/>
</dbReference>
<dbReference type="RefSeq" id="WP_048099721.1">
    <property type="nucleotide sequence ID" value="NZ_JFZT01000044.1"/>
</dbReference>
<comment type="caution">
    <text evidence="3">The sequence shown here is derived from an EMBL/GenBank/DDBJ whole genome shotgun (WGS) entry which is preliminary data.</text>
</comment>
<proteinExistence type="predicted"/>